<proteinExistence type="inferred from homology"/>
<dbReference type="Proteomes" id="UP000184206">
    <property type="component" value="Unassembled WGS sequence"/>
</dbReference>
<dbReference type="GO" id="GO:0016020">
    <property type="term" value="C:membrane"/>
    <property type="evidence" value="ECO:0007669"/>
    <property type="project" value="InterPro"/>
</dbReference>
<dbReference type="InterPro" id="IPR003439">
    <property type="entry name" value="ABC_transporter-like_ATP-bd"/>
</dbReference>
<evidence type="ECO:0000313" key="9">
    <source>
        <dbReference type="Proteomes" id="UP000184206"/>
    </source>
</evidence>
<keyword evidence="4 8" id="KW-0067">ATP-binding</keyword>
<comment type="similarity">
    <text evidence="1">Belongs to the ABC transporter superfamily.</text>
</comment>
<dbReference type="CDD" id="cd03220">
    <property type="entry name" value="ABC_KpsT_Wzt"/>
    <property type="match status" value="2"/>
</dbReference>
<accession>A0A1M7H745</accession>
<dbReference type="Gene3D" id="3.40.50.300">
    <property type="entry name" value="P-loop containing nucleotide triphosphate hydrolases"/>
    <property type="match status" value="2"/>
</dbReference>
<dbReference type="PANTHER" id="PTHR46743">
    <property type="entry name" value="TEICHOIC ACIDS EXPORT ATP-BINDING PROTEIN TAGH"/>
    <property type="match status" value="1"/>
</dbReference>
<gene>
    <name evidence="8" type="ORF">SAMN02745189_01800</name>
</gene>
<keyword evidence="5" id="KW-1278">Translocase</keyword>
<dbReference type="AlphaFoldDB" id="A0A1M7H745"/>
<dbReference type="InterPro" id="IPR015860">
    <property type="entry name" value="ABC_transpr_TagH-like"/>
</dbReference>
<dbReference type="InterPro" id="IPR017871">
    <property type="entry name" value="ABC_transporter-like_CS"/>
</dbReference>
<dbReference type="EMBL" id="FRCF01000007">
    <property type="protein sequence ID" value="SHM23877.1"/>
    <property type="molecule type" value="Genomic_DNA"/>
</dbReference>
<dbReference type="GO" id="GO:0140359">
    <property type="term" value="F:ABC-type transporter activity"/>
    <property type="evidence" value="ECO:0007669"/>
    <property type="project" value="InterPro"/>
</dbReference>
<dbReference type="GO" id="GO:0016887">
    <property type="term" value="F:ATP hydrolysis activity"/>
    <property type="evidence" value="ECO:0007669"/>
    <property type="project" value="InterPro"/>
</dbReference>
<dbReference type="PROSITE" id="PS00211">
    <property type="entry name" value="ABC_TRANSPORTER_1"/>
    <property type="match status" value="2"/>
</dbReference>
<evidence type="ECO:0000256" key="5">
    <source>
        <dbReference type="ARBA" id="ARBA00022967"/>
    </source>
</evidence>
<keyword evidence="3" id="KW-0547">Nucleotide-binding</keyword>
<reference evidence="8 9" key="1">
    <citation type="submission" date="2016-11" db="EMBL/GenBank/DDBJ databases">
        <authorList>
            <person name="Jaros S."/>
            <person name="Januszkiewicz K."/>
            <person name="Wedrychowicz H."/>
        </authorList>
    </citation>
    <scope>NUCLEOTIDE SEQUENCE [LARGE SCALE GENOMIC DNA]</scope>
    <source>
        <strain evidence="8 9">DSM 16010</strain>
    </source>
</reference>
<keyword evidence="2" id="KW-0813">Transport</keyword>
<feature type="domain" description="ABC transporter" evidence="7">
    <location>
        <begin position="289"/>
        <end position="512"/>
    </location>
</feature>
<dbReference type="InterPro" id="IPR003593">
    <property type="entry name" value="AAA+_ATPase"/>
</dbReference>
<dbReference type="PROSITE" id="PS50893">
    <property type="entry name" value="ABC_TRANSPORTER_2"/>
    <property type="match status" value="2"/>
</dbReference>
<evidence type="ECO:0000313" key="8">
    <source>
        <dbReference type="EMBL" id="SHM23877.1"/>
    </source>
</evidence>
<organism evidence="8 9">
    <name type="scientific">Lacicoccus alkaliphilus DSM 16010</name>
    <dbReference type="NCBI Taxonomy" id="1123231"/>
    <lineage>
        <taxon>Bacteria</taxon>
        <taxon>Bacillati</taxon>
        <taxon>Bacillota</taxon>
        <taxon>Bacilli</taxon>
        <taxon>Bacillales</taxon>
        <taxon>Salinicoccaceae</taxon>
        <taxon>Lacicoccus</taxon>
    </lineage>
</organism>
<evidence type="ECO:0000256" key="4">
    <source>
        <dbReference type="ARBA" id="ARBA00022840"/>
    </source>
</evidence>
<protein>
    <submittedName>
        <fullName evidence="8">Teichoic acid transport system ATP-binding protein</fullName>
    </submittedName>
</protein>
<evidence type="ECO:0000256" key="6">
    <source>
        <dbReference type="SAM" id="MobiDB-lite"/>
    </source>
</evidence>
<feature type="compositionally biased region" description="Polar residues" evidence="6">
    <location>
        <begin position="535"/>
        <end position="544"/>
    </location>
</feature>
<dbReference type="SMART" id="SM00382">
    <property type="entry name" value="AAA"/>
    <property type="match status" value="2"/>
</dbReference>
<dbReference type="Pfam" id="PF00005">
    <property type="entry name" value="ABC_tran"/>
    <property type="match status" value="2"/>
</dbReference>
<keyword evidence="9" id="KW-1185">Reference proteome</keyword>
<dbReference type="GO" id="GO:0005524">
    <property type="term" value="F:ATP binding"/>
    <property type="evidence" value="ECO:0007669"/>
    <property type="project" value="UniProtKB-KW"/>
</dbReference>
<dbReference type="PANTHER" id="PTHR46743:SF2">
    <property type="entry name" value="TEICHOIC ACIDS EXPORT ATP-BINDING PROTEIN TAGH"/>
    <property type="match status" value="1"/>
</dbReference>
<feature type="compositionally biased region" description="Basic and acidic residues" evidence="6">
    <location>
        <begin position="1"/>
        <end position="13"/>
    </location>
</feature>
<sequence length="553" mass="61321">MALKEDSKLRKDGGTGGDGPNTIVDSKAVGVTFFSGNHAADFKSRIMEFFREWKLPERKLVQPLKDITFEGHEGEILGIIGSNGAGKSTLSRIISGILQEDYGVMEVKGKVTALFSFGMGFNPELPGRENVYLNGMMLGIDKKEIDRYIDDIKEFSDLGDFFEQPMKFYSSGMKSRLGFSVAANLHPEILILDEALNTGDAKFSKKAAVKMRSLVKEAKMVILVTHSLGYAQNNCDRVMWLDGGEVREIGDPKTVIANYRATVPKRPPRKKGKLQLRKTETEMTDNVVIRAKDVGVKYKLTTGDFWALKDVNFEVREGEVVGIIGHNGAGKSTLCKTLTKILRPDEGELELYGETSALLGYGTGFNPHLTGEDNIYLNALLLGIPKWRVDEKYDQIVEFTGLGDKVKKPVKDFSSGQKARLGFSIAANLQPDIFIVDEALSTGDLAFQQKASERIQEMMSRAKVVIIVSHSLAFIEKICTRGIWMEQGRVMYDGTAEEAVYKYKEAQGLLKQPAQKKQIREGRGAASGNGRKRNAGNQQAAKQQRNNEAKTHE</sequence>
<feature type="region of interest" description="Disordered" evidence="6">
    <location>
        <begin position="1"/>
        <end position="21"/>
    </location>
</feature>
<name>A0A1M7H745_9BACL</name>
<evidence type="ECO:0000259" key="7">
    <source>
        <dbReference type="PROSITE" id="PS50893"/>
    </source>
</evidence>
<evidence type="ECO:0000256" key="1">
    <source>
        <dbReference type="ARBA" id="ARBA00005417"/>
    </source>
</evidence>
<feature type="region of interest" description="Disordered" evidence="6">
    <location>
        <begin position="512"/>
        <end position="553"/>
    </location>
</feature>
<dbReference type="RefSeq" id="WP_072710235.1">
    <property type="nucleotide sequence ID" value="NZ_FRCF01000007.1"/>
</dbReference>
<dbReference type="InterPro" id="IPR050683">
    <property type="entry name" value="Bact_Polysacc_Export_ATP-bd"/>
</dbReference>
<dbReference type="InterPro" id="IPR027417">
    <property type="entry name" value="P-loop_NTPase"/>
</dbReference>
<feature type="domain" description="ABC transporter" evidence="7">
    <location>
        <begin position="44"/>
        <end position="268"/>
    </location>
</feature>
<evidence type="ECO:0000256" key="3">
    <source>
        <dbReference type="ARBA" id="ARBA00022741"/>
    </source>
</evidence>
<dbReference type="STRING" id="1123231.SAMN02745189_01800"/>
<dbReference type="SUPFAM" id="SSF52540">
    <property type="entry name" value="P-loop containing nucleoside triphosphate hydrolases"/>
    <property type="match status" value="2"/>
</dbReference>
<evidence type="ECO:0000256" key="2">
    <source>
        <dbReference type="ARBA" id="ARBA00022448"/>
    </source>
</evidence>